<gene>
    <name evidence="3" type="ORF">N803_00350</name>
</gene>
<dbReference type="InterPro" id="IPR038390">
    <property type="entry name" value="Metal_Tscrpt_repr_sf"/>
</dbReference>
<evidence type="ECO:0008006" key="5">
    <source>
        <dbReference type="Google" id="ProtNLM"/>
    </source>
</evidence>
<keyword evidence="4" id="KW-1185">Reference proteome</keyword>
<protein>
    <recommendedName>
        <fullName evidence="5">Regulated in copper repressor</fullName>
    </recommendedName>
</protein>
<reference evidence="3 4" key="1">
    <citation type="submission" date="2013-08" db="EMBL/GenBank/DDBJ databases">
        <title>The genome sequence of Knoellia subterranea.</title>
        <authorList>
            <person name="Zhu W."/>
            <person name="Wang G."/>
        </authorList>
    </citation>
    <scope>NUCLEOTIDE SEQUENCE [LARGE SCALE GENOMIC DNA]</scope>
    <source>
        <strain evidence="3 4">KCTC 19937</strain>
    </source>
</reference>
<evidence type="ECO:0000313" key="3">
    <source>
        <dbReference type="EMBL" id="KGN39015.1"/>
    </source>
</evidence>
<keyword evidence="2" id="KW-0186">Copper</keyword>
<proteinExistence type="inferred from homology"/>
<name>A0A0A0JNQ9_9MICO</name>
<sequence length="88" mass="9463">MVTLNQGDMAPVINRLRRAQGQLGGVIRLIEEGRDCKDVVTQLAAVNKALDRAGFAIVSSGLRECLTAPDGINEEDHAAMEKLFLSLA</sequence>
<dbReference type="GO" id="GO:0046872">
    <property type="term" value="F:metal ion binding"/>
    <property type="evidence" value="ECO:0007669"/>
    <property type="project" value="InterPro"/>
</dbReference>
<dbReference type="GO" id="GO:0003677">
    <property type="term" value="F:DNA binding"/>
    <property type="evidence" value="ECO:0007669"/>
    <property type="project" value="InterPro"/>
</dbReference>
<dbReference type="InterPro" id="IPR003735">
    <property type="entry name" value="Metal_Tscrpt_repr"/>
</dbReference>
<dbReference type="PANTHER" id="PTHR33677">
    <property type="entry name" value="TRANSCRIPTIONAL REPRESSOR FRMR-RELATED"/>
    <property type="match status" value="1"/>
</dbReference>
<dbReference type="CDD" id="cd10148">
    <property type="entry name" value="CsoR-like_DUF156"/>
    <property type="match status" value="1"/>
</dbReference>
<dbReference type="AlphaFoldDB" id="A0A0A0JNQ9"/>
<dbReference type="Pfam" id="PF02583">
    <property type="entry name" value="Trns_repr_metal"/>
    <property type="match status" value="1"/>
</dbReference>
<accession>A0A0A0JNQ9</accession>
<evidence type="ECO:0000313" key="4">
    <source>
        <dbReference type="Proteomes" id="UP000030011"/>
    </source>
</evidence>
<comment type="similarity">
    <text evidence="1">Belongs to the CsoR family.</text>
</comment>
<dbReference type="Gene3D" id="1.20.58.1000">
    <property type="entry name" value="Metal-sensitive repressor, helix protomer"/>
    <property type="match status" value="1"/>
</dbReference>
<organism evidence="3 4">
    <name type="scientific">Knoellia subterranea KCTC 19937</name>
    <dbReference type="NCBI Taxonomy" id="1385521"/>
    <lineage>
        <taxon>Bacteria</taxon>
        <taxon>Bacillati</taxon>
        <taxon>Actinomycetota</taxon>
        <taxon>Actinomycetes</taxon>
        <taxon>Micrococcales</taxon>
        <taxon>Intrasporangiaceae</taxon>
        <taxon>Knoellia</taxon>
    </lineage>
</organism>
<dbReference type="Proteomes" id="UP000030011">
    <property type="component" value="Unassembled WGS sequence"/>
</dbReference>
<comment type="caution">
    <text evidence="3">The sequence shown here is derived from an EMBL/GenBank/DDBJ whole genome shotgun (WGS) entry which is preliminary data.</text>
</comment>
<dbReference type="PANTHER" id="PTHR33677:SF5">
    <property type="entry name" value="TRANSCRIPTIONAL REPRESSOR FRMR"/>
    <property type="match status" value="1"/>
</dbReference>
<evidence type="ECO:0000256" key="2">
    <source>
        <dbReference type="ARBA" id="ARBA00023008"/>
    </source>
</evidence>
<dbReference type="GO" id="GO:0045892">
    <property type="term" value="P:negative regulation of DNA-templated transcription"/>
    <property type="evidence" value="ECO:0007669"/>
    <property type="project" value="UniProtKB-ARBA"/>
</dbReference>
<dbReference type="RefSeq" id="WP_035901608.1">
    <property type="nucleotide sequence ID" value="NZ_AVPK01000001.1"/>
</dbReference>
<dbReference type="eggNOG" id="COG1937">
    <property type="taxonomic scope" value="Bacteria"/>
</dbReference>
<dbReference type="EMBL" id="AVPK01000001">
    <property type="protein sequence ID" value="KGN39015.1"/>
    <property type="molecule type" value="Genomic_DNA"/>
</dbReference>
<dbReference type="STRING" id="1385521.N803_00350"/>
<evidence type="ECO:0000256" key="1">
    <source>
        <dbReference type="ARBA" id="ARBA00005428"/>
    </source>
</evidence>